<dbReference type="GO" id="GO:0016853">
    <property type="term" value="F:isomerase activity"/>
    <property type="evidence" value="ECO:0007669"/>
    <property type="project" value="UniProtKB-KW"/>
</dbReference>
<name>A0ABU3PZZ0_9ACTN</name>
<keyword evidence="3" id="KW-1185">Reference proteome</keyword>
<organism evidence="2 3">
    <name type="scientific">Nocardioides imazamoxiresistens</name>
    <dbReference type="NCBI Taxonomy" id="3231893"/>
    <lineage>
        <taxon>Bacteria</taxon>
        <taxon>Bacillati</taxon>
        <taxon>Actinomycetota</taxon>
        <taxon>Actinomycetes</taxon>
        <taxon>Propionibacteriales</taxon>
        <taxon>Nocardioidaceae</taxon>
        <taxon>Nocardioides</taxon>
    </lineage>
</organism>
<dbReference type="InterPro" id="IPR013022">
    <property type="entry name" value="Xyl_isomerase-like_TIM-brl"/>
</dbReference>
<dbReference type="RefSeq" id="WP_315734870.1">
    <property type="nucleotide sequence ID" value="NZ_JAVYII010000008.1"/>
</dbReference>
<dbReference type="Proteomes" id="UP001268542">
    <property type="component" value="Unassembled WGS sequence"/>
</dbReference>
<feature type="domain" description="Xylose isomerase-like TIM barrel" evidence="1">
    <location>
        <begin position="19"/>
        <end position="258"/>
    </location>
</feature>
<dbReference type="InterPro" id="IPR036237">
    <property type="entry name" value="Xyl_isomerase-like_sf"/>
</dbReference>
<accession>A0ABU3PZZ0</accession>
<keyword evidence="2" id="KW-0413">Isomerase</keyword>
<dbReference type="Gene3D" id="3.20.20.150">
    <property type="entry name" value="Divalent-metal-dependent TIM barrel enzymes"/>
    <property type="match status" value="1"/>
</dbReference>
<gene>
    <name evidence="2" type="ORF">RDV89_17005</name>
</gene>
<evidence type="ECO:0000313" key="2">
    <source>
        <dbReference type="EMBL" id="MDT9594789.1"/>
    </source>
</evidence>
<protein>
    <submittedName>
        <fullName evidence="2">Sugar phosphate isomerase/epimerase</fullName>
    </submittedName>
</protein>
<comment type="caution">
    <text evidence="2">The sequence shown here is derived from an EMBL/GenBank/DDBJ whole genome shotgun (WGS) entry which is preliminary data.</text>
</comment>
<proteinExistence type="predicted"/>
<evidence type="ECO:0000259" key="1">
    <source>
        <dbReference type="Pfam" id="PF01261"/>
    </source>
</evidence>
<dbReference type="Pfam" id="PF01261">
    <property type="entry name" value="AP_endonuc_2"/>
    <property type="match status" value="1"/>
</dbReference>
<dbReference type="EMBL" id="JAVYII010000008">
    <property type="protein sequence ID" value="MDT9594789.1"/>
    <property type="molecule type" value="Genomic_DNA"/>
</dbReference>
<reference evidence="2 3" key="1">
    <citation type="submission" date="2023-08" db="EMBL/GenBank/DDBJ databases">
        <title>Nocardioides seae sp. nov., a bacterium isolated from a soil.</title>
        <authorList>
            <person name="Wang X."/>
        </authorList>
    </citation>
    <scope>NUCLEOTIDE SEQUENCE [LARGE SCALE GENOMIC DNA]</scope>
    <source>
        <strain evidence="2 3">YZH12</strain>
    </source>
</reference>
<sequence length="268" mass="28517">MVVGLSTSSVYPESTAHAFRYAADLGYDAVEVMVGMDTLSQSIAAVEQLAGHHGVPVCAVHAPCLLFTQAVWGLEPWGKLERSAEMARALGADVVVVHPPFRWQREYARDFVNGVAALEESSGIAFAVENMYPWKATPRKGTTRGMEVYAPGWDPSTENYANTTIDLSHAAIAGSDPIAMADRLGPRLRHLHLTDGTGSAKDEHLVPGRGTTGAAALLRHLGAGGFAGHVVLEINTRKAADQAEREADLAESLAFAREHLGRAAPEGA</sequence>
<dbReference type="InterPro" id="IPR050312">
    <property type="entry name" value="IolE/XylAMocC-like"/>
</dbReference>
<evidence type="ECO:0000313" key="3">
    <source>
        <dbReference type="Proteomes" id="UP001268542"/>
    </source>
</evidence>
<dbReference type="SUPFAM" id="SSF51658">
    <property type="entry name" value="Xylose isomerase-like"/>
    <property type="match status" value="1"/>
</dbReference>
<dbReference type="PANTHER" id="PTHR12110">
    <property type="entry name" value="HYDROXYPYRUVATE ISOMERASE"/>
    <property type="match status" value="1"/>
</dbReference>
<dbReference type="PANTHER" id="PTHR12110:SF47">
    <property type="match status" value="1"/>
</dbReference>